<dbReference type="GO" id="GO:0009733">
    <property type="term" value="P:response to auxin"/>
    <property type="evidence" value="ECO:0007669"/>
    <property type="project" value="InterPro"/>
</dbReference>
<comment type="similarity">
    <text evidence="1">Belongs to the ARG7 family.</text>
</comment>
<dbReference type="Proteomes" id="UP000215914">
    <property type="component" value="Chromosome 6"/>
</dbReference>
<name>A0A251UMQ7_HELAN</name>
<evidence type="ECO:0000256" key="1">
    <source>
        <dbReference type="ARBA" id="ARBA00006974"/>
    </source>
</evidence>
<gene>
    <name evidence="2" type="ORF">HannXRQ_Chr06g0184301</name>
</gene>
<dbReference type="InParanoid" id="A0A251UMQ7"/>
<accession>A0A251UMQ7</accession>
<keyword evidence="3" id="KW-1185">Reference proteome</keyword>
<dbReference type="Pfam" id="PF02519">
    <property type="entry name" value="Auxin_inducible"/>
    <property type="match status" value="1"/>
</dbReference>
<evidence type="ECO:0000313" key="3">
    <source>
        <dbReference type="Proteomes" id="UP000215914"/>
    </source>
</evidence>
<protein>
    <submittedName>
        <fullName evidence="2">Putative small auxin-up RNA</fullName>
    </submittedName>
</protein>
<sequence length="60" mass="6372">MLGTREEAAHGPGITIKRTFVSGLTASAEEEFGYNHPMGALTIPCSEDVFTDLASRLGAF</sequence>
<dbReference type="PANTHER" id="PTHR31929">
    <property type="entry name" value="SAUR-LIKE AUXIN-RESPONSIVE PROTEIN FAMILY-RELATED"/>
    <property type="match status" value="1"/>
</dbReference>
<proteinExistence type="inferred from homology"/>
<dbReference type="EMBL" id="CM007895">
    <property type="protein sequence ID" value="OTG23601.1"/>
    <property type="molecule type" value="Genomic_DNA"/>
</dbReference>
<reference evidence="3" key="1">
    <citation type="journal article" date="2017" name="Nature">
        <title>The sunflower genome provides insights into oil metabolism, flowering and Asterid evolution.</title>
        <authorList>
            <person name="Badouin H."/>
            <person name="Gouzy J."/>
            <person name="Grassa C.J."/>
            <person name="Murat F."/>
            <person name="Staton S.E."/>
            <person name="Cottret L."/>
            <person name="Lelandais-Briere C."/>
            <person name="Owens G.L."/>
            <person name="Carrere S."/>
            <person name="Mayjonade B."/>
            <person name="Legrand L."/>
            <person name="Gill N."/>
            <person name="Kane N.C."/>
            <person name="Bowers J.E."/>
            <person name="Hubner S."/>
            <person name="Bellec A."/>
            <person name="Berard A."/>
            <person name="Berges H."/>
            <person name="Blanchet N."/>
            <person name="Boniface M.C."/>
            <person name="Brunel D."/>
            <person name="Catrice O."/>
            <person name="Chaidir N."/>
            <person name="Claudel C."/>
            <person name="Donnadieu C."/>
            <person name="Faraut T."/>
            <person name="Fievet G."/>
            <person name="Helmstetter N."/>
            <person name="King M."/>
            <person name="Knapp S.J."/>
            <person name="Lai Z."/>
            <person name="Le Paslier M.C."/>
            <person name="Lippi Y."/>
            <person name="Lorenzon L."/>
            <person name="Mandel J.R."/>
            <person name="Marage G."/>
            <person name="Marchand G."/>
            <person name="Marquand E."/>
            <person name="Bret-Mestries E."/>
            <person name="Morien E."/>
            <person name="Nambeesan S."/>
            <person name="Nguyen T."/>
            <person name="Pegot-Espagnet P."/>
            <person name="Pouilly N."/>
            <person name="Raftis F."/>
            <person name="Sallet E."/>
            <person name="Schiex T."/>
            <person name="Thomas J."/>
            <person name="Vandecasteele C."/>
            <person name="Vares D."/>
            <person name="Vear F."/>
            <person name="Vautrin S."/>
            <person name="Crespi M."/>
            <person name="Mangin B."/>
            <person name="Burke J.M."/>
            <person name="Salse J."/>
            <person name="Munos S."/>
            <person name="Vincourt P."/>
            <person name="Rieseberg L.H."/>
            <person name="Langlade N.B."/>
        </authorList>
    </citation>
    <scope>NUCLEOTIDE SEQUENCE [LARGE SCALE GENOMIC DNA]</scope>
    <source>
        <strain evidence="3">cv. SF193</strain>
    </source>
</reference>
<evidence type="ECO:0000313" key="2">
    <source>
        <dbReference type="EMBL" id="OTG23601.1"/>
    </source>
</evidence>
<dbReference type="AlphaFoldDB" id="A0A251UMQ7"/>
<dbReference type="InterPro" id="IPR003676">
    <property type="entry name" value="SAUR_fam"/>
</dbReference>
<organism evidence="2 3">
    <name type="scientific">Helianthus annuus</name>
    <name type="common">Common sunflower</name>
    <dbReference type="NCBI Taxonomy" id="4232"/>
    <lineage>
        <taxon>Eukaryota</taxon>
        <taxon>Viridiplantae</taxon>
        <taxon>Streptophyta</taxon>
        <taxon>Embryophyta</taxon>
        <taxon>Tracheophyta</taxon>
        <taxon>Spermatophyta</taxon>
        <taxon>Magnoliopsida</taxon>
        <taxon>eudicotyledons</taxon>
        <taxon>Gunneridae</taxon>
        <taxon>Pentapetalae</taxon>
        <taxon>asterids</taxon>
        <taxon>campanulids</taxon>
        <taxon>Asterales</taxon>
        <taxon>Asteraceae</taxon>
        <taxon>Asteroideae</taxon>
        <taxon>Heliantheae alliance</taxon>
        <taxon>Heliantheae</taxon>
        <taxon>Helianthus</taxon>
    </lineage>
</organism>